<dbReference type="EMBL" id="CP063982">
    <property type="protein sequence ID" value="UOD49964.1"/>
    <property type="molecule type" value="Genomic_DNA"/>
</dbReference>
<keyword evidence="2" id="KW-0812">Transmembrane</keyword>
<dbReference type="Pfam" id="PF20567">
    <property type="entry name" value="DUF6776"/>
    <property type="match status" value="1"/>
</dbReference>
<dbReference type="RefSeq" id="WP_243478358.1">
    <property type="nucleotide sequence ID" value="NZ_CP063982.1"/>
</dbReference>
<keyword evidence="1" id="KW-0175">Coiled coil</keyword>
<sequence length="243" mass="27324">MGLFGRSRRQVFKPSPYDTRRRGRKLPRWFILLIVGILVGSGGTLILQSSYGPKRLTVLESQKLTDDLAALSLERQQLQADLTELKRQLEASKSGADKTITELRAEVLRLNERMQPLRDEVGLFTKALTAGVKFDPIGITGASFEQASGSDKLQYQVVLVQEDDQQPAYDGRIEVTFEGRYANGRAGSVKALVIPFTLKHYQHLNGTIDMPNSLQAVRATLRIYQADGKRALSYRTYQVERPR</sequence>
<dbReference type="Proteomes" id="UP000831607">
    <property type="component" value="Chromosome"/>
</dbReference>
<keyword evidence="2" id="KW-1133">Transmembrane helix</keyword>
<accession>A0ABY4AI48</accession>
<evidence type="ECO:0000256" key="2">
    <source>
        <dbReference type="SAM" id="Phobius"/>
    </source>
</evidence>
<reference evidence="3 4" key="1">
    <citation type="submission" date="2020-11" db="EMBL/GenBank/DDBJ databases">
        <title>Algicoccus daihaiensis sp.nov., isolated from Daihai Lake in Inner Mongolia.</title>
        <authorList>
            <person name="Kai J."/>
        </authorList>
    </citation>
    <scope>NUCLEOTIDE SEQUENCE [LARGE SCALE GENOMIC DNA]</scope>
    <source>
        <strain evidence="4">f23</strain>
    </source>
</reference>
<feature type="transmembrane region" description="Helical" evidence="2">
    <location>
        <begin position="29"/>
        <end position="47"/>
    </location>
</feature>
<dbReference type="InterPro" id="IPR046703">
    <property type="entry name" value="DUF6776"/>
</dbReference>
<evidence type="ECO:0000313" key="3">
    <source>
        <dbReference type="EMBL" id="UOD49964.1"/>
    </source>
</evidence>
<proteinExistence type="predicted"/>
<name>A0ABY4AI48_9BURK</name>
<evidence type="ECO:0000313" key="4">
    <source>
        <dbReference type="Proteomes" id="UP000831607"/>
    </source>
</evidence>
<feature type="coiled-coil region" evidence="1">
    <location>
        <begin position="61"/>
        <end position="120"/>
    </location>
</feature>
<protein>
    <submittedName>
        <fullName evidence="3">Uncharacterized protein</fullName>
    </submittedName>
</protein>
<gene>
    <name evidence="3" type="ORF">DHf2319_11055</name>
</gene>
<keyword evidence="2" id="KW-0472">Membrane</keyword>
<keyword evidence="4" id="KW-1185">Reference proteome</keyword>
<organism evidence="3 4">
    <name type="scientific">Orrella daihaiensis</name>
    <dbReference type="NCBI Taxonomy" id="2782176"/>
    <lineage>
        <taxon>Bacteria</taxon>
        <taxon>Pseudomonadati</taxon>
        <taxon>Pseudomonadota</taxon>
        <taxon>Betaproteobacteria</taxon>
        <taxon>Burkholderiales</taxon>
        <taxon>Alcaligenaceae</taxon>
        <taxon>Orrella</taxon>
    </lineage>
</organism>
<evidence type="ECO:0000256" key="1">
    <source>
        <dbReference type="SAM" id="Coils"/>
    </source>
</evidence>